<accession>A0AA86MFG4</accession>
<evidence type="ECO:0000313" key="2">
    <source>
        <dbReference type="EMBL" id="BET27160.1"/>
    </source>
</evidence>
<protein>
    <submittedName>
        <fullName evidence="2">Uncharacterized protein</fullName>
    </submittedName>
</protein>
<dbReference type="AlphaFoldDB" id="A0AA86MFG4"/>
<feature type="transmembrane region" description="Helical" evidence="1">
    <location>
        <begin position="137"/>
        <end position="165"/>
    </location>
</feature>
<feature type="transmembrane region" description="Helical" evidence="1">
    <location>
        <begin position="92"/>
        <end position="117"/>
    </location>
</feature>
<dbReference type="Proteomes" id="UP001329151">
    <property type="component" value="Chromosome"/>
</dbReference>
<reference evidence="2 3" key="1">
    <citation type="submission" date="2023-10" db="EMBL/GenBank/DDBJ databases">
        <title>Complete Genome Sequence of Limnobacter thiooxidans CS-K2T, Isolated from freshwater lake sediments in Bavaria, Germany.</title>
        <authorList>
            <person name="Naruki M."/>
            <person name="Watanabe A."/>
            <person name="Warashina T."/>
            <person name="Morita T."/>
            <person name="Arakawa K."/>
        </authorList>
    </citation>
    <scope>NUCLEOTIDE SEQUENCE [LARGE SCALE GENOMIC DNA]</scope>
    <source>
        <strain evidence="2 3">CS-K2</strain>
    </source>
</reference>
<evidence type="ECO:0000256" key="1">
    <source>
        <dbReference type="SAM" id="Phobius"/>
    </source>
</evidence>
<organism evidence="2 3">
    <name type="scientific">Limnobacter thiooxidans</name>
    <dbReference type="NCBI Taxonomy" id="131080"/>
    <lineage>
        <taxon>Bacteria</taxon>
        <taxon>Pseudomonadati</taxon>
        <taxon>Pseudomonadota</taxon>
        <taxon>Betaproteobacteria</taxon>
        <taxon>Burkholderiales</taxon>
        <taxon>Burkholderiaceae</taxon>
        <taxon>Limnobacter</taxon>
    </lineage>
</organism>
<evidence type="ECO:0000313" key="3">
    <source>
        <dbReference type="Proteomes" id="UP001329151"/>
    </source>
</evidence>
<keyword evidence="1" id="KW-0472">Membrane</keyword>
<dbReference type="EMBL" id="AP028947">
    <property type="protein sequence ID" value="BET27160.1"/>
    <property type="molecule type" value="Genomic_DNA"/>
</dbReference>
<dbReference type="RefSeq" id="WP_130557734.1">
    <property type="nucleotide sequence ID" value="NZ_AP028947.1"/>
</dbReference>
<sequence>MTTSSNALALRVAPQHTMDIEAQKPEAPQYNRTLARAKIATLAAASIAGALTTAIVALHEGSDTSGLQNRSLLNEEGCSPHQLKNIASAKRALVISGATTGACLGGVILGGCLWGGGSVAEEEEGAARAAGMASMGVGGLMASLGSLGFTLGTTATLISGIIYGVSKNNC</sequence>
<name>A0AA86MFG4_9BURK</name>
<feature type="transmembrane region" description="Helical" evidence="1">
    <location>
        <begin position="39"/>
        <end position="58"/>
    </location>
</feature>
<keyword evidence="1" id="KW-1133">Transmembrane helix</keyword>
<dbReference type="KEGG" id="lto:RGQ30_26610"/>
<proteinExistence type="predicted"/>
<keyword evidence="3" id="KW-1185">Reference proteome</keyword>
<keyword evidence="1" id="KW-0812">Transmembrane</keyword>
<gene>
    <name evidence="2" type="ORF">RGQ30_26610</name>
</gene>